<dbReference type="EMBL" id="VFON01000001">
    <property type="protein sequence ID" value="TQL43042.1"/>
    <property type="molecule type" value="Genomic_DNA"/>
</dbReference>
<gene>
    <name evidence="7" type="ORF">FB468_1057</name>
</gene>
<keyword evidence="8" id="KW-1185">Reference proteome</keyword>
<dbReference type="Gene3D" id="2.40.50.1070">
    <property type="match status" value="1"/>
</dbReference>
<dbReference type="PANTHER" id="PTHR11061">
    <property type="entry name" value="RNA M5U METHYLTRANSFERASE"/>
    <property type="match status" value="1"/>
</dbReference>
<evidence type="ECO:0000259" key="6">
    <source>
        <dbReference type="Pfam" id="PF13649"/>
    </source>
</evidence>
<evidence type="ECO:0000256" key="1">
    <source>
        <dbReference type="ARBA" id="ARBA00022603"/>
    </source>
</evidence>
<evidence type="ECO:0000313" key="7">
    <source>
        <dbReference type="EMBL" id="TQL43042.1"/>
    </source>
</evidence>
<sequence length="393" mass="42110">MVLPVQDLAAPPHCRYFEAGVCRSCTFIETPIDAQLRVKQERCAALLPSVPAAAWLAPVAGGVAGFRNRAKLAVGGAAGAVTLGILDRGGAGVDLTECLIHEPEIQAVIPLLADFVNASGIAPYSVPRRRGELKYVHVTVSPAGELMVRFVVRSEHGLGMIRARVDTLRELLPQAAVISVNLLPEHKAVLEGEREEPLTGSALAMELGEGLSPVTLYLRPQSFFQTNTRVALALYEQAATWVDGVGPASLWDLYCGVGGFALFTARSAAGAQRDVLGVELSEQAIRSAERSAAEAGIPARFLSGDATEFALAAAPADLPELVIVNPPRRGIGETLSEWLEGSQIPHVIYSSCNPESLARDLERMPSYSVRQARLFDMFPHTGHLEVAVLLERR</sequence>
<dbReference type="InterPro" id="IPR029063">
    <property type="entry name" value="SAM-dependent_MTases_sf"/>
</dbReference>
<dbReference type="InterPro" id="IPR010280">
    <property type="entry name" value="U5_MeTrfase_fam"/>
</dbReference>
<feature type="binding site" evidence="4">
    <location>
        <position position="325"/>
    </location>
    <ligand>
        <name>S-adenosyl-L-methionine</name>
        <dbReference type="ChEBI" id="CHEBI:59789"/>
    </ligand>
</feature>
<dbReference type="AlphaFoldDB" id="A0A542Y4P5"/>
<dbReference type="OrthoDB" id="9804590at2"/>
<dbReference type="GO" id="GO:0070475">
    <property type="term" value="P:rRNA base methylation"/>
    <property type="evidence" value="ECO:0007669"/>
    <property type="project" value="TreeGrafter"/>
</dbReference>
<keyword evidence="2 4" id="KW-0808">Transferase</keyword>
<comment type="caution">
    <text evidence="7">The sequence shown here is derived from an EMBL/GenBank/DDBJ whole genome shotgun (WGS) entry which is preliminary data.</text>
</comment>
<dbReference type="Pfam" id="PF05958">
    <property type="entry name" value="tRNA_U5-meth_tr"/>
    <property type="match status" value="1"/>
</dbReference>
<dbReference type="PROSITE" id="PS51687">
    <property type="entry name" value="SAM_MT_RNA_M5U"/>
    <property type="match status" value="1"/>
</dbReference>
<comment type="similarity">
    <text evidence="4">Belongs to the class I-like SAM-binding methyltransferase superfamily. RNA M5U methyltransferase family.</text>
</comment>
<reference evidence="7 8" key="1">
    <citation type="submission" date="2019-06" db="EMBL/GenBank/DDBJ databases">
        <title>Sequencing the genomes of 1000 actinobacteria strains.</title>
        <authorList>
            <person name="Klenk H.-P."/>
        </authorList>
    </citation>
    <scope>NUCLEOTIDE SEQUENCE [LARGE SCALE GENOMIC DNA]</scope>
    <source>
        <strain evidence="7 8">DSM 8803</strain>
    </source>
</reference>
<keyword evidence="1 4" id="KW-0489">Methyltransferase</keyword>
<dbReference type="InterPro" id="IPR030390">
    <property type="entry name" value="MeTrfase_TrmA_AS"/>
</dbReference>
<dbReference type="InterPro" id="IPR041698">
    <property type="entry name" value="Methyltransf_25"/>
</dbReference>
<feature type="binding site" evidence="4">
    <location>
        <position position="279"/>
    </location>
    <ligand>
        <name>S-adenosyl-L-methionine</name>
        <dbReference type="ChEBI" id="CHEBI:59789"/>
    </ligand>
</feature>
<dbReference type="Gene3D" id="3.40.50.150">
    <property type="entry name" value="Vaccinia Virus protein VP39"/>
    <property type="match status" value="1"/>
</dbReference>
<accession>A0A542Y4P5</accession>
<evidence type="ECO:0000256" key="2">
    <source>
        <dbReference type="ARBA" id="ARBA00022679"/>
    </source>
</evidence>
<dbReference type="InterPro" id="IPR030391">
    <property type="entry name" value="MeTrfase_TrmA_CS"/>
</dbReference>
<keyword evidence="3 4" id="KW-0949">S-adenosyl-L-methionine</keyword>
<dbReference type="GO" id="GO:0070041">
    <property type="term" value="F:rRNA (uridine-C5-)-methyltransferase activity"/>
    <property type="evidence" value="ECO:0007669"/>
    <property type="project" value="TreeGrafter"/>
</dbReference>
<evidence type="ECO:0000256" key="4">
    <source>
        <dbReference type="PROSITE-ProRule" id="PRU01024"/>
    </source>
</evidence>
<dbReference type="PROSITE" id="PS01230">
    <property type="entry name" value="TRMA_1"/>
    <property type="match status" value="1"/>
</dbReference>
<feature type="active site" evidence="5">
    <location>
        <position position="352"/>
    </location>
</feature>
<evidence type="ECO:0000256" key="5">
    <source>
        <dbReference type="PROSITE-ProRule" id="PRU10015"/>
    </source>
</evidence>
<dbReference type="PROSITE" id="PS01231">
    <property type="entry name" value="TRMA_2"/>
    <property type="match status" value="1"/>
</dbReference>
<organism evidence="7 8">
    <name type="scientific">Leucobacter komagatae</name>
    <dbReference type="NCBI Taxonomy" id="55969"/>
    <lineage>
        <taxon>Bacteria</taxon>
        <taxon>Bacillati</taxon>
        <taxon>Actinomycetota</taxon>
        <taxon>Actinomycetes</taxon>
        <taxon>Micrococcales</taxon>
        <taxon>Microbacteriaceae</taxon>
        <taxon>Leucobacter</taxon>
    </lineage>
</organism>
<dbReference type="PANTHER" id="PTHR11061:SF30">
    <property type="entry name" value="TRNA (URACIL(54)-C(5))-METHYLTRANSFERASE"/>
    <property type="match status" value="1"/>
</dbReference>
<feature type="domain" description="Methyltransferase" evidence="6">
    <location>
        <begin position="252"/>
        <end position="318"/>
    </location>
</feature>
<proteinExistence type="inferred from homology"/>
<feature type="binding site" evidence="4">
    <location>
        <position position="254"/>
    </location>
    <ligand>
        <name>S-adenosyl-L-methionine</name>
        <dbReference type="ChEBI" id="CHEBI:59789"/>
    </ligand>
</feature>
<feature type="active site" description="Nucleophile" evidence="4">
    <location>
        <position position="352"/>
    </location>
</feature>
<dbReference type="Pfam" id="PF13649">
    <property type="entry name" value="Methyltransf_25"/>
    <property type="match status" value="1"/>
</dbReference>
<evidence type="ECO:0000313" key="8">
    <source>
        <dbReference type="Proteomes" id="UP000319094"/>
    </source>
</evidence>
<dbReference type="SUPFAM" id="SSF53335">
    <property type="entry name" value="S-adenosyl-L-methionine-dependent methyltransferases"/>
    <property type="match status" value="1"/>
</dbReference>
<dbReference type="CDD" id="cd02440">
    <property type="entry name" value="AdoMet_MTases"/>
    <property type="match status" value="1"/>
</dbReference>
<dbReference type="Proteomes" id="UP000319094">
    <property type="component" value="Unassembled WGS sequence"/>
</dbReference>
<evidence type="ECO:0000256" key="3">
    <source>
        <dbReference type="ARBA" id="ARBA00022691"/>
    </source>
</evidence>
<name>A0A542Y4P5_9MICO</name>
<protein>
    <submittedName>
        <fullName evidence="7">23S rRNA m(5)U-747 methyltransferase</fullName>
    </submittedName>
</protein>
<feature type="binding site" evidence="4">
    <location>
        <position position="225"/>
    </location>
    <ligand>
        <name>S-adenosyl-L-methionine</name>
        <dbReference type="ChEBI" id="CHEBI:59789"/>
    </ligand>
</feature>